<dbReference type="PROSITE" id="PS50966">
    <property type="entry name" value="ZF_SWIM"/>
    <property type="match status" value="1"/>
</dbReference>
<evidence type="ECO:0000259" key="5">
    <source>
        <dbReference type="PROSITE" id="PS50966"/>
    </source>
</evidence>
<proteinExistence type="predicted"/>
<accession>A0AAD9XB47</accession>
<name>A0AAD9XB47_9ROSI</name>
<protein>
    <recommendedName>
        <fullName evidence="5">SWIM-type domain-containing protein</fullName>
    </recommendedName>
</protein>
<evidence type="ECO:0000313" key="7">
    <source>
        <dbReference type="Proteomes" id="UP001280121"/>
    </source>
</evidence>
<dbReference type="InterPro" id="IPR004332">
    <property type="entry name" value="Transposase_MuDR"/>
</dbReference>
<feature type="domain" description="SWIM-type" evidence="5">
    <location>
        <begin position="539"/>
        <end position="571"/>
    </location>
</feature>
<evidence type="ECO:0000256" key="4">
    <source>
        <dbReference type="PROSITE-ProRule" id="PRU00325"/>
    </source>
</evidence>
<dbReference type="GO" id="GO:0008270">
    <property type="term" value="F:zinc ion binding"/>
    <property type="evidence" value="ECO:0007669"/>
    <property type="project" value="UniProtKB-KW"/>
</dbReference>
<gene>
    <name evidence="6" type="ORF">Ddye_009196</name>
</gene>
<dbReference type="Pfam" id="PF10551">
    <property type="entry name" value="MULE"/>
    <property type="match status" value="1"/>
</dbReference>
<dbReference type="Pfam" id="PF04434">
    <property type="entry name" value="SWIM"/>
    <property type="match status" value="1"/>
</dbReference>
<keyword evidence="2 4" id="KW-0863">Zinc-finger</keyword>
<comment type="caution">
    <text evidence="6">The sequence shown here is derived from an EMBL/GenBank/DDBJ whole genome shotgun (WGS) entry which is preliminary data.</text>
</comment>
<evidence type="ECO:0000256" key="1">
    <source>
        <dbReference type="ARBA" id="ARBA00022723"/>
    </source>
</evidence>
<keyword evidence="7" id="KW-1185">Reference proteome</keyword>
<dbReference type="Proteomes" id="UP001280121">
    <property type="component" value="Unassembled WGS sequence"/>
</dbReference>
<keyword evidence="3" id="KW-0862">Zinc</keyword>
<reference evidence="6" key="1">
    <citation type="journal article" date="2023" name="Plant J.">
        <title>Genome sequences and population genomics provide insights into the demographic history, inbreeding, and mutation load of two 'living fossil' tree species of Dipteronia.</title>
        <authorList>
            <person name="Feng Y."/>
            <person name="Comes H.P."/>
            <person name="Chen J."/>
            <person name="Zhu S."/>
            <person name="Lu R."/>
            <person name="Zhang X."/>
            <person name="Li P."/>
            <person name="Qiu J."/>
            <person name="Olsen K.M."/>
            <person name="Qiu Y."/>
        </authorList>
    </citation>
    <scope>NUCLEOTIDE SEQUENCE</scope>
    <source>
        <strain evidence="6">KIB01</strain>
    </source>
</reference>
<dbReference type="PANTHER" id="PTHR31973">
    <property type="entry name" value="POLYPROTEIN, PUTATIVE-RELATED"/>
    <property type="match status" value="1"/>
</dbReference>
<evidence type="ECO:0000313" key="6">
    <source>
        <dbReference type="EMBL" id="KAK2656144.1"/>
    </source>
</evidence>
<evidence type="ECO:0000256" key="3">
    <source>
        <dbReference type="ARBA" id="ARBA00022833"/>
    </source>
</evidence>
<dbReference type="InterPro" id="IPR007527">
    <property type="entry name" value="Znf_SWIM"/>
</dbReference>
<dbReference type="InterPro" id="IPR018289">
    <property type="entry name" value="MULE_transposase_dom"/>
</dbReference>
<dbReference type="SMART" id="SM00575">
    <property type="entry name" value="ZnF_PMZ"/>
    <property type="match status" value="1"/>
</dbReference>
<sequence>MKTTNVQLVLNWGGEWKSDHGVYWYDVCISVEQINEYHPEVKQKFHPESPHRPHHATESDFQYTVDMPNTNAHLDDIREGFIKIANNGDSPHRHFGFHDTTENENVHVHEVSEPQFDSISDQVPICSDDQFTHIQRLVPPPSASYSINFGEVEPTPVDMCLAVGELFESKRQLQSQLGRYAFANRFQIKVMKSDPTRYQVRCIVEECKWRLRAIKVANSVYFQIRRFDHEHTCSNESRFPHERQASARVIGEHIKEKFRDHRLYKPKEIIQDIQKEFGISSCIDGFLSSIRPVIAIDATFLKCSHAGVLFVAVCMDRNDQIFPLAFGVGDSETNETWEWFLTRLHRGFGEVDDLVIVSDRKNSIITGVEKVFPKSFHGPCAVQLERNMLGRYGKNKVLKDIFRKAVKVYWVNQFTRCMEQLASINSEAAMYIMNVGFERWARAYSSRKRYNLTSSNIAEAMNNAIKVYQELPITGVIDCIRGVLQRWFYDHRTSAGKLKSTLTTKADVSIGVKAEKARYLTLYPIIYYSFLVKDGDLDVTVNLTSKTCTCREFDMDGLPCEHALACIRVRRFSYIYYCSPYYSSAFLAATYNGEIHLFGAVTWCMQLVGVVSC</sequence>
<dbReference type="EMBL" id="JANJYI010000003">
    <property type="protein sequence ID" value="KAK2656144.1"/>
    <property type="molecule type" value="Genomic_DNA"/>
</dbReference>
<dbReference type="Pfam" id="PF03108">
    <property type="entry name" value="DBD_Tnp_Mut"/>
    <property type="match status" value="1"/>
</dbReference>
<keyword evidence="1" id="KW-0479">Metal-binding</keyword>
<evidence type="ECO:0000256" key="2">
    <source>
        <dbReference type="ARBA" id="ARBA00022771"/>
    </source>
</evidence>
<dbReference type="AlphaFoldDB" id="A0AAD9XB47"/>
<dbReference type="PANTHER" id="PTHR31973:SF187">
    <property type="entry name" value="MUTATOR TRANSPOSASE MUDRA PROTEIN"/>
    <property type="match status" value="1"/>
</dbReference>
<organism evidence="6 7">
    <name type="scientific">Dipteronia dyeriana</name>
    <dbReference type="NCBI Taxonomy" id="168575"/>
    <lineage>
        <taxon>Eukaryota</taxon>
        <taxon>Viridiplantae</taxon>
        <taxon>Streptophyta</taxon>
        <taxon>Embryophyta</taxon>
        <taxon>Tracheophyta</taxon>
        <taxon>Spermatophyta</taxon>
        <taxon>Magnoliopsida</taxon>
        <taxon>eudicotyledons</taxon>
        <taxon>Gunneridae</taxon>
        <taxon>Pentapetalae</taxon>
        <taxon>rosids</taxon>
        <taxon>malvids</taxon>
        <taxon>Sapindales</taxon>
        <taxon>Sapindaceae</taxon>
        <taxon>Hippocastanoideae</taxon>
        <taxon>Acereae</taxon>
        <taxon>Dipteronia</taxon>
    </lineage>
</organism>
<dbReference type="InterPro" id="IPR006564">
    <property type="entry name" value="Znf_PMZ"/>
</dbReference>